<dbReference type="AlphaFoldDB" id="A0A231H2B9"/>
<accession>A0A231H2B9</accession>
<sequence>MGGNHCGMTENTAESTTKPAETATPEPDEQTRERAKKEAERLDEIYEPGARASVVVPGTDGMVAGTAFADAVDEQITENKPPDELRKDNDS</sequence>
<reference evidence="2 3" key="1">
    <citation type="submission" date="2017-07" db="EMBL/GenBank/DDBJ databases">
        <title>First draft Genome Sequence of Nocardia cerradoensis isolated from human infection.</title>
        <authorList>
            <person name="Carrasco G."/>
        </authorList>
    </citation>
    <scope>NUCLEOTIDE SEQUENCE [LARGE SCALE GENOMIC DNA]</scope>
    <source>
        <strain evidence="2 3">CNM20130759</strain>
    </source>
</reference>
<gene>
    <name evidence="2" type="ORF">B7C42_04874</name>
</gene>
<evidence type="ECO:0000313" key="2">
    <source>
        <dbReference type="EMBL" id="OXR42988.1"/>
    </source>
</evidence>
<comment type="caution">
    <text evidence="2">The sequence shown here is derived from an EMBL/GenBank/DDBJ whole genome shotgun (WGS) entry which is preliminary data.</text>
</comment>
<feature type="compositionally biased region" description="Basic and acidic residues" evidence="1">
    <location>
        <begin position="29"/>
        <end position="44"/>
    </location>
</feature>
<dbReference type="EMBL" id="NGAF01000011">
    <property type="protein sequence ID" value="OXR42988.1"/>
    <property type="molecule type" value="Genomic_DNA"/>
</dbReference>
<dbReference type="Proteomes" id="UP000215506">
    <property type="component" value="Unassembled WGS sequence"/>
</dbReference>
<feature type="region of interest" description="Disordered" evidence="1">
    <location>
        <begin position="66"/>
        <end position="91"/>
    </location>
</feature>
<feature type="compositionally biased region" description="Basic and acidic residues" evidence="1">
    <location>
        <begin position="80"/>
        <end position="91"/>
    </location>
</feature>
<evidence type="ECO:0000256" key="1">
    <source>
        <dbReference type="SAM" id="MobiDB-lite"/>
    </source>
</evidence>
<organism evidence="2 3">
    <name type="scientific">Nocardia cerradoensis</name>
    <dbReference type="NCBI Taxonomy" id="85688"/>
    <lineage>
        <taxon>Bacteria</taxon>
        <taxon>Bacillati</taxon>
        <taxon>Actinomycetota</taxon>
        <taxon>Actinomycetes</taxon>
        <taxon>Mycobacteriales</taxon>
        <taxon>Nocardiaceae</taxon>
        <taxon>Nocardia</taxon>
    </lineage>
</organism>
<keyword evidence="3" id="KW-1185">Reference proteome</keyword>
<protein>
    <submittedName>
        <fullName evidence="2">Uncharacterized protein</fullName>
    </submittedName>
</protein>
<feature type="region of interest" description="Disordered" evidence="1">
    <location>
        <begin position="1"/>
        <end position="44"/>
    </location>
</feature>
<feature type="compositionally biased region" description="Low complexity" evidence="1">
    <location>
        <begin position="12"/>
        <end position="25"/>
    </location>
</feature>
<evidence type="ECO:0000313" key="3">
    <source>
        <dbReference type="Proteomes" id="UP000215506"/>
    </source>
</evidence>
<proteinExistence type="predicted"/>
<name>A0A231H2B9_9NOCA</name>